<gene>
    <name evidence="8" type="primary">add</name>
    <name evidence="8" type="ORF">ANBU17_26410</name>
</gene>
<reference evidence="8" key="1">
    <citation type="submission" date="2020-06" db="EMBL/GenBank/DDBJ databases">
        <title>Characterization of fructooligosaccharide metabolism and fructooligosaccharide-degrading enzymes in human commensal butyrate producers.</title>
        <authorList>
            <person name="Tanno H."/>
            <person name="Fujii T."/>
            <person name="Hirano K."/>
            <person name="Maeno S."/>
            <person name="Tonozuka T."/>
            <person name="Sakamoto M."/>
            <person name="Ohkuma M."/>
            <person name="Tochio T."/>
            <person name="Endo A."/>
        </authorList>
    </citation>
    <scope>NUCLEOTIDE SEQUENCE</scope>
    <source>
        <strain evidence="8">JCM 17466</strain>
    </source>
</reference>
<evidence type="ECO:0000256" key="2">
    <source>
        <dbReference type="ARBA" id="ARBA00006676"/>
    </source>
</evidence>
<proteinExistence type="inferred from homology"/>
<evidence type="ECO:0000256" key="1">
    <source>
        <dbReference type="ARBA" id="ARBA00001947"/>
    </source>
</evidence>
<accession>A0A916QD16</accession>
<evidence type="ECO:0000256" key="4">
    <source>
        <dbReference type="ARBA" id="ARBA00022723"/>
    </source>
</evidence>
<name>A0A916QD16_9FIRM</name>
<feature type="domain" description="Adenosine deaminase" evidence="7">
    <location>
        <begin position="7"/>
        <end position="309"/>
    </location>
</feature>
<evidence type="ECO:0000256" key="3">
    <source>
        <dbReference type="ARBA" id="ARBA00012784"/>
    </source>
</evidence>
<evidence type="ECO:0000256" key="5">
    <source>
        <dbReference type="ARBA" id="ARBA00022801"/>
    </source>
</evidence>
<evidence type="ECO:0000259" key="7">
    <source>
        <dbReference type="Pfam" id="PF00962"/>
    </source>
</evidence>
<keyword evidence="5" id="KW-0378">Hydrolase</keyword>
<dbReference type="EMBL" id="BLYI01000062">
    <property type="protein sequence ID" value="GFO86294.1"/>
    <property type="molecule type" value="Genomic_DNA"/>
</dbReference>
<dbReference type="SUPFAM" id="SSF51556">
    <property type="entry name" value="Metallo-dependent hydrolases"/>
    <property type="match status" value="1"/>
</dbReference>
<protein>
    <recommendedName>
        <fullName evidence="3">adenosine deaminase</fullName>
        <ecNumber evidence="3">3.5.4.4</ecNumber>
    </recommendedName>
</protein>
<dbReference type="NCBIfam" id="TIGR01430">
    <property type="entry name" value="aden_deam"/>
    <property type="match status" value="1"/>
</dbReference>
<dbReference type="InterPro" id="IPR001365">
    <property type="entry name" value="A_deaminase_dom"/>
</dbReference>
<comment type="similarity">
    <text evidence="2">Belongs to the metallo-dependent hydrolases superfamily. Adenosine and AMP deaminases family.</text>
</comment>
<keyword evidence="4" id="KW-0479">Metal-binding</keyword>
<evidence type="ECO:0000256" key="6">
    <source>
        <dbReference type="ARBA" id="ARBA00022833"/>
    </source>
</evidence>
<dbReference type="Proteomes" id="UP000613208">
    <property type="component" value="Unassembled WGS sequence"/>
</dbReference>
<comment type="caution">
    <text evidence="8">The sequence shown here is derived from an EMBL/GenBank/DDBJ whole genome shotgun (WGS) entry which is preliminary data.</text>
</comment>
<dbReference type="EC" id="3.5.4.4" evidence="3"/>
<dbReference type="InterPro" id="IPR006330">
    <property type="entry name" value="Ado/ade_deaminase"/>
</dbReference>
<keyword evidence="9" id="KW-1185">Reference proteome</keyword>
<dbReference type="Gene3D" id="3.20.20.140">
    <property type="entry name" value="Metal-dependent hydrolases"/>
    <property type="match status" value="1"/>
</dbReference>
<dbReference type="GO" id="GO:0006154">
    <property type="term" value="P:adenosine catabolic process"/>
    <property type="evidence" value="ECO:0007669"/>
    <property type="project" value="TreeGrafter"/>
</dbReference>
<dbReference type="GO" id="GO:0046872">
    <property type="term" value="F:metal ion binding"/>
    <property type="evidence" value="ECO:0007669"/>
    <property type="project" value="UniProtKB-KW"/>
</dbReference>
<dbReference type="AlphaFoldDB" id="A0A916QD16"/>
<evidence type="ECO:0000313" key="9">
    <source>
        <dbReference type="Proteomes" id="UP000613208"/>
    </source>
</evidence>
<dbReference type="RefSeq" id="WP_201311954.1">
    <property type="nucleotide sequence ID" value="NZ_BLYI01000062.1"/>
</dbReference>
<dbReference type="InterPro" id="IPR032466">
    <property type="entry name" value="Metal_Hydrolase"/>
</dbReference>
<comment type="cofactor">
    <cofactor evidence="1">
        <name>Zn(2+)</name>
        <dbReference type="ChEBI" id="CHEBI:29105"/>
    </cofactor>
</comment>
<dbReference type="GO" id="GO:0004000">
    <property type="term" value="F:adenosine deaminase activity"/>
    <property type="evidence" value="ECO:0007669"/>
    <property type="project" value="TreeGrafter"/>
</dbReference>
<dbReference type="GO" id="GO:0046103">
    <property type="term" value="P:inosine biosynthetic process"/>
    <property type="evidence" value="ECO:0007669"/>
    <property type="project" value="TreeGrafter"/>
</dbReference>
<dbReference type="PANTHER" id="PTHR11409:SF43">
    <property type="entry name" value="ADENOSINE DEAMINASE"/>
    <property type="match status" value="1"/>
</dbReference>
<keyword evidence="6" id="KW-0862">Zinc</keyword>
<evidence type="ECO:0000313" key="8">
    <source>
        <dbReference type="EMBL" id="GFO86294.1"/>
    </source>
</evidence>
<dbReference type="GO" id="GO:0043103">
    <property type="term" value="P:hypoxanthine salvage"/>
    <property type="evidence" value="ECO:0007669"/>
    <property type="project" value="TreeGrafter"/>
</dbReference>
<dbReference type="GO" id="GO:0005829">
    <property type="term" value="C:cytosol"/>
    <property type="evidence" value="ECO:0007669"/>
    <property type="project" value="TreeGrafter"/>
</dbReference>
<dbReference type="PANTHER" id="PTHR11409">
    <property type="entry name" value="ADENOSINE DEAMINASE"/>
    <property type="match status" value="1"/>
</dbReference>
<dbReference type="Pfam" id="PF00962">
    <property type="entry name" value="A_deaminase"/>
    <property type="match status" value="1"/>
</dbReference>
<organism evidence="8 9">
    <name type="scientific">Anaerostipes butyraticus</name>
    <dbReference type="NCBI Taxonomy" id="645466"/>
    <lineage>
        <taxon>Bacteria</taxon>
        <taxon>Bacillati</taxon>
        <taxon>Bacillota</taxon>
        <taxon>Clostridia</taxon>
        <taxon>Lachnospirales</taxon>
        <taxon>Lachnospiraceae</taxon>
        <taxon>Anaerostipes</taxon>
    </lineage>
</organism>
<sequence length="323" mass="36826">MNIQQLPKLELHCHLDGSLVKTMMERYLGRPVSESELTVSDNCRSLTEYLEKFDLPLQCLQDEKGLEEGAYAFVEDIAKENVQYIEVRFAPMLSVHDDLSCGKVIEAVRKGMERGREDFGVRYGIIVCAMRSHTTEKNMEMLRCAREFLGHGVCALDLAGDESMYPTSGFRDIFREARRLEMPYTIHSGETGSLENVREAYELQAARIGHGIALKDDPELIKRYSEKGIGVEMCPTSNFQTKAVESWEEYPLMEFLEAGIKVSINTDNRTVSGTTMTKELIRVYEQYGQDDQLIMKLLKNAAETAFDPDIQDIFKEKWEGLSK</sequence>